<comment type="caution">
    <text evidence="1">The sequence shown here is derived from an EMBL/GenBank/DDBJ whole genome shotgun (WGS) entry which is preliminary data.</text>
</comment>
<proteinExistence type="predicted"/>
<dbReference type="AlphaFoldDB" id="A0AA35WS56"/>
<organism evidence="1 2">
    <name type="scientific">Geodia barretti</name>
    <name type="common">Barrett's horny sponge</name>
    <dbReference type="NCBI Taxonomy" id="519541"/>
    <lineage>
        <taxon>Eukaryota</taxon>
        <taxon>Metazoa</taxon>
        <taxon>Porifera</taxon>
        <taxon>Demospongiae</taxon>
        <taxon>Heteroscleromorpha</taxon>
        <taxon>Tetractinellida</taxon>
        <taxon>Astrophorina</taxon>
        <taxon>Geodiidae</taxon>
        <taxon>Geodia</taxon>
    </lineage>
</organism>
<dbReference type="EMBL" id="CASHTH010002497">
    <property type="protein sequence ID" value="CAI8030759.1"/>
    <property type="molecule type" value="Genomic_DNA"/>
</dbReference>
<feature type="non-terminal residue" evidence="1">
    <location>
        <position position="1"/>
    </location>
</feature>
<evidence type="ECO:0000313" key="1">
    <source>
        <dbReference type="EMBL" id="CAI8030759.1"/>
    </source>
</evidence>
<protein>
    <submittedName>
        <fullName evidence="1">Uncharacterized protein</fullName>
    </submittedName>
</protein>
<accession>A0AA35WS56</accession>
<keyword evidence="2" id="KW-1185">Reference proteome</keyword>
<sequence>FCARTRQPLNSHQTLFFWVWARDYATVLSTSVLRHYPLHACVPPRTRLRSAYYKVICCRRLLPRLDSTFNSYLCILSFIMSKKEWCKECLSKYLFKWKVAVL</sequence>
<evidence type="ECO:0000313" key="2">
    <source>
        <dbReference type="Proteomes" id="UP001174909"/>
    </source>
</evidence>
<reference evidence="1" key="1">
    <citation type="submission" date="2023-03" db="EMBL/GenBank/DDBJ databases">
        <authorList>
            <person name="Steffen K."/>
            <person name="Cardenas P."/>
        </authorList>
    </citation>
    <scope>NUCLEOTIDE SEQUENCE</scope>
</reference>
<name>A0AA35WS56_GEOBA</name>
<gene>
    <name evidence="1" type="ORF">GBAR_LOCUS17450</name>
</gene>
<dbReference type="Proteomes" id="UP001174909">
    <property type="component" value="Unassembled WGS sequence"/>
</dbReference>